<dbReference type="InterPro" id="IPR001810">
    <property type="entry name" value="F-box_dom"/>
</dbReference>
<dbReference type="InterPro" id="IPR056592">
    <property type="entry name" value="Beta-prop_At3g26010-like"/>
</dbReference>
<feature type="domain" description="F-box" evidence="1">
    <location>
        <begin position="83"/>
        <end position="116"/>
    </location>
</feature>
<feature type="domain" description="F-box protein At3g26010-like beta-propeller" evidence="2">
    <location>
        <begin position="228"/>
        <end position="438"/>
    </location>
</feature>
<dbReference type="EMBL" id="BTGU01007035">
    <property type="protein sequence ID" value="GMN27027.1"/>
    <property type="molecule type" value="Genomic_DNA"/>
</dbReference>
<reference evidence="3" key="1">
    <citation type="submission" date="2023-07" db="EMBL/GenBank/DDBJ databases">
        <title>draft genome sequence of fig (Ficus carica).</title>
        <authorList>
            <person name="Takahashi T."/>
            <person name="Nishimura K."/>
        </authorList>
    </citation>
    <scope>NUCLEOTIDE SEQUENCE</scope>
</reference>
<gene>
    <name evidence="3" type="ORF">TIFTF001_049332</name>
</gene>
<dbReference type="SUPFAM" id="SSF81383">
    <property type="entry name" value="F-box domain"/>
    <property type="match status" value="1"/>
</dbReference>
<accession>A0AA88CRU6</accession>
<dbReference type="Gene3D" id="1.20.1280.50">
    <property type="match status" value="1"/>
</dbReference>
<keyword evidence="4" id="KW-1185">Reference proteome</keyword>
<name>A0AA88CRU6_FICCA</name>
<dbReference type="AlphaFoldDB" id="A0AA88CRU6"/>
<evidence type="ECO:0000313" key="3">
    <source>
        <dbReference type="EMBL" id="GMN27027.1"/>
    </source>
</evidence>
<evidence type="ECO:0000259" key="1">
    <source>
        <dbReference type="Pfam" id="PF00646"/>
    </source>
</evidence>
<evidence type="ECO:0000259" key="2">
    <source>
        <dbReference type="Pfam" id="PF24750"/>
    </source>
</evidence>
<dbReference type="Proteomes" id="UP001187192">
    <property type="component" value="Unassembled WGS sequence"/>
</dbReference>
<dbReference type="PANTHER" id="PTHR35546:SF130">
    <property type="entry name" value="EXPRESSED PROTEIN"/>
    <property type="match status" value="1"/>
</dbReference>
<protein>
    <recommendedName>
        <fullName evidence="5">F-box protein</fullName>
    </recommendedName>
</protein>
<dbReference type="InterPro" id="IPR055290">
    <property type="entry name" value="At3g26010-like"/>
</dbReference>
<dbReference type="InterPro" id="IPR036047">
    <property type="entry name" value="F-box-like_dom_sf"/>
</dbReference>
<evidence type="ECO:0008006" key="5">
    <source>
        <dbReference type="Google" id="ProtNLM"/>
    </source>
</evidence>
<evidence type="ECO:0000313" key="4">
    <source>
        <dbReference type="Proteomes" id="UP001187192"/>
    </source>
</evidence>
<comment type="caution">
    <text evidence="3">The sequence shown here is derived from an EMBL/GenBank/DDBJ whole genome shotgun (WGS) entry which is preliminary data.</text>
</comment>
<organism evidence="3 4">
    <name type="scientific">Ficus carica</name>
    <name type="common">Common fig</name>
    <dbReference type="NCBI Taxonomy" id="3494"/>
    <lineage>
        <taxon>Eukaryota</taxon>
        <taxon>Viridiplantae</taxon>
        <taxon>Streptophyta</taxon>
        <taxon>Embryophyta</taxon>
        <taxon>Tracheophyta</taxon>
        <taxon>Spermatophyta</taxon>
        <taxon>Magnoliopsida</taxon>
        <taxon>eudicotyledons</taxon>
        <taxon>Gunneridae</taxon>
        <taxon>Pentapetalae</taxon>
        <taxon>rosids</taxon>
        <taxon>fabids</taxon>
        <taxon>Rosales</taxon>
        <taxon>Moraceae</taxon>
        <taxon>Ficeae</taxon>
        <taxon>Ficus</taxon>
    </lineage>
</organism>
<dbReference type="Pfam" id="PF24750">
    <property type="entry name" value="b-prop_At3g26010-like"/>
    <property type="match status" value="1"/>
</dbReference>
<sequence>MMLELGGKRRSERLRLRQKTRDELERPTVKRICKQRANNGERQQSERIRIINGERESSSQSSAAECVVAVSEAASKFMSVVSDDLLQEILFRLPHSKIVIQCGTVCKRWFSLVTSRSQGGLYFIRKFNHHRRLKRQQQQERKQVEEHLPYSLLMTSRYSSGGDDLQFSYCPYTPCNNFFSDKSKILRHGKVSLLSTGGGHDGYLDFLPWPSWLIKSSFDDLLLIMPSRMEFCICNPLTRQWILLPWTRNFPDLHRIKYRVVLISRLHDSVFSKLLSVSVFSSETGQWTKSTLQFPGTLYRWHATSVGNNGILYWALGDSQLKGIVALNAFKDGDDLEEERCRLICLPVEFARGFGYGHSKRARLGVVRGRLRLAQVYFLNRSNSYVLKAWELVDDHRNASWDLVHHVHFKRTDKSVLLFLVALHPDDGDAVFLTSGTNGKTKCQDLFQYKIGSDDVEPVCRGRYGSCVFPLVHPWWPTTIPSLPPSN</sequence>
<dbReference type="PANTHER" id="PTHR35546">
    <property type="entry name" value="F-BOX PROTEIN INTERACTION DOMAIN PROTEIN-RELATED"/>
    <property type="match status" value="1"/>
</dbReference>
<proteinExistence type="predicted"/>
<dbReference type="Pfam" id="PF00646">
    <property type="entry name" value="F-box"/>
    <property type="match status" value="1"/>
</dbReference>